<dbReference type="EC" id="3.1.1.-" evidence="2"/>
<dbReference type="OrthoDB" id="9801395at2"/>
<dbReference type="GO" id="GO:0000049">
    <property type="term" value="F:tRNA binding"/>
    <property type="evidence" value="ECO:0007669"/>
    <property type="project" value="UniProtKB-UniRule"/>
</dbReference>
<evidence type="ECO:0000256" key="2">
    <source>
        <dbReference type="HAMAP-Rule" id="MF_00518"/>
    </source>
</evidence>
<dbReference type="EMBL" id="CP002868">
    <property type="protein sequence ID" value="AEJ19517.1"/>
    <property type="molecule type" value="Genomic_DNA"/>
</dbReference>
<sequence length="149" mass="16451">MRAVVQRVSEASVTVEGNRVGAIEKGLLVYLGVAAGDTEKDADYLAEKVAGLRIFTDIEDKMNLSVQDIGGGILVVSQFTLLADARKGRRPSYSDAAEPEKANRLYLYFVDQLRKRDFTVETGVFQASMRVQYINEGPVTILLDSTKLF</sequence>
<dbReference type="AlphaFoldDB" id="F8F3E1"/>
<comment type="subunit">
    <text evidence="2">Homodimer.</text>
</comment>
<dbReference type="EC" id="3.1.1.96" evidence="2"/>
<protein>
    <recommendedName>
        <fullName evidence="2">D-aminoacyl-tRNA deacylase</fullName>
        <shortName evidence="2">DTD</shortName>
        <ecNumber evidence="2">3.1.1.96</ecNumber>
    </recommendedName>
    <alternativeName>
        <fullName evidence="2">Gly-tRNA(Ala) deacylase</fullName>
        <ecNumber evidence="2">3.1.1.-</ecNumber>
    </alternativeName>
</protein>
<dbReference type="CDD" id="cd00563">
    <property type="entry name" value="Dtyr_deacylase"/>
    <property type="match status" value="1"/>
</dbReference>
<dbReference type="STRING" id="744872.Spica_1371"/>
<dbReference type="PANTHER" id="PTHR10472:SF5">
    <property type="entry name" value="D-AMINOACYL-TRNA DEACYLASE 1"/>
    <property type="match status" value="1"/>
</dbReference>
<gene>
    <name evidence="2" type="primary">dtd</name>
    <name evidence="3" type="ordered locus">Spica_1371</name>
</gene>
<dbReference type="FunFam" id="3.50.80.10:FF:000001">
    <property type="entry name" value="D-aminoacyl-tRNA deacylase"/>
    <property type="match status" value="1"/>
</dbReference>
<organism evidence="3 4">
    <name type="scientific">Gracilinema caldarium (strain ATCC 51460 / DSM 7334 / H1)</name>
    <name type="common">Treponema caldarium</name>
    <dbReference type="NCBI Taxonomy" id="744872"/>
    <lineage>
        <taxon>Bacteria</taxon>
        <taxon>Pseudomonadati</taxon>
        <taxon>Spirochaetota</taxon>
        <taxon>Spirochaetia</taxon>
        <taxon>Spirochaetales</taxon>
        <taxon>Breznakiellaceae</taxon>
        <taxon>Gracilinema</taxon>
    </lineage>
</organism>
<reference evidence="4" key="1">
    <citation type="journal article" date="2013" name="Stand. Genomic Sci.">
        <title>Genome sequence of the thermophilic fresh-water bacterium Spirochaeta caldaria type strain (H1(T)), reclassification of Spirochaeta caldaria, Spirochaeta stenostrepta, and Spirochaeta zuelzerae in the genus Treponema as Treponema caldaria comb. nov., Treponema stenostrepta comb. nov., and Treponema zuelzerae comb. nov., and emendation of the genus Treponema.</title>
        <authorList>
            <person name="Abt B."/>
            <person name="Goker M."/>
            <person name="Scheuner C."/>
            <person name="Han C."/>
            <person name="Lu M."/>
            <person name="Misra M."/>
            <person name="Lapidus A."/>
            <person name="Nolan M."/>
            <person name="Lucas S."/>
            <person name="Hammon N."/>
            <person name="Deshpande S."/>
            <person name="Cheng J.F."/>
            <person name="Tapia R."/>
            <person name="Goodwin L.A."/>
            <person name="Pitluck S."/>
            <person name="Liolios K."/>
            <person name="Pagani I."/>
            <person name="Ivanova N."/>
            <person name="Mavromatis K."/>
            <person name="Mikhailova N."/>
            <person name="Huntemann M."/>
            <person name="Pati A."/>
            <person name="Chen A."/>
            <person name="Palaniappan K."/>
            <person name="Land M."/>
            <person name="Hauser L."/>
            <person name="Jeffries C.D."/>
            <person name="Rohde M."/>
            <person name="Spring S."/>
            <person name="Gronow S."/>
            <person name="Detter J.C."/>
            <person name="Bristow J."/>
            <person name="Eisen J.A."/>
            <person name="Markowitz V."/>
            <person name="Hugenholtz P."/>
            <person name="Kyrpides N.C."/>
            <person name="Woyke T."/>
            <person name="Klenk H.P."/>
        </authorList>
    </citation>
    <scope>NUCLEOTIDE SEQUENCE</scope>
    <source>
        <strain evidence="4">ATCC 51460 / DSM 7334 / H1</strain>
    </source>
</reference>
<evidence type="ECO:0000313" key="3">
    <source>
        <dbReference type="EMBL" id="AEJ19517.1"/>
    </source>
</evidence>
<dbReference type="SUPFAM" id="SSF69500">
    <property type="entry name" value="DTD-like"/>
    <property type="match status" value="1"/>
</dbReference>
<comment type="function">
    <text evidence="2">An aminoacyl-tRNA editing enzyme that deacylates mischarged D-aminoacyl-tRNAs. Also deacylates mischarged glycyl-tRNA(Ala), protecting cells against glycine mischarging by AlaRS. Acts via tRNA-based rather than protein-based catalysis; rejects L-amino acids rather than detecting D-amino acids in the active site. By recycling D-aminoacyl-tRNA to D-amino acids and free tRNA molecules, this enzyme counteracts the toxicity associated with the formation of D-aminoacyl-tRNA entities in vivo and helps enforce protein L-homochirality.</text>
</comment>
<name>F8F3E1_GRAC1</name>
<dbReference type="RefSeq" id="WP_013968827.1">
    <property type="nucleotide sequence ID" value="NC_015732.1"/>
</dbReference>
<dbReference type="eggNOG" id="COG1490">
    <property type="taxonomic scope" value="Bacteria"/>
</dbReference>
<dbReference type="Pfam" id="PF02580">
    <property type="entry name" value="Tyr_Deacylase"/>
    <property type="match status" value="1"/>
</dbReference>
<dbReference type="PANTHER" id="PTHR10472">
    <property type="entry name" value="D-TYROSYL-TRNA TYR DEACYLASE"/>
    <property type="match status" value="1"/>
</dbReference>
<dbReference type="InterPro" id="IPR003732">
    <property type="entry name" value="Daa-tRNA_deacyls_DTD"/>
</dbReference>
<dbReference type="GO" id="GO:0019478">
    <property type="term" value="P:D-amino acid catabolic process"/>
    <property type="evidence" value="ECO:0007669"/>
    <property type="project" value="UniProtKB-UniRule"/>
</dbReference>
<dbReference type="InterPro" id="IPR023509">
    <property type="entry name" value="DTD-like_sf"/>
</dbReference>
<proteinExistence type="inferred from homology"/>
<dbReference type="NCBIfam" id="TIGR00256">
    <property type="entry name" value="D-aminoacyl-tRNA deacylase"/>
    <property type="match status" value="1"/>
</dbReference>
<dbReference type="GO" id="GO:0043908">
    <property type="term" value="F:Ser(Gly)-tRNA(Ala) hydrolase activity"/>
    <property type="evidence" value="ECO:0007669"/>
    <property type="project" value="UniProtKB-UniRule"/>
</dbReference>
<dbReference type="HOGENOM" id="CLU_076901_1_0_12"/>
<comment type="domain">
    <text evidence="2">A Gly-cisPro motif from one monomer fits into the active site of the other monomer to allow specific chiral rejection of L-amino acids.</text>
</comment>
<dbReference type="GO" id="GO:0051500">
    <property type="term" value="F:D-tyrosyl-tRNA(Tyr) deacylase activity"/>
    <property type="evidence" value="ECO:0007669"/>
    <property type="project" value="TreeGrafter"/>
</dbReference>
<comment type="catalytic activity">
    <reaction evidence="2">
        <text>a D-aminoacyl-tRNA + H2O = a tRNA + a D-alpha-amino acid + H(+)</text>
        <dbReference type="Rhea" id="RHEA:13953"/>
        <dbReference type="Rhea" id="RHEA-COMP:10123"/>
        <dbReference type="Rhea" id="RHEA-COMP:10124"/>
        <dbReference type="ChEBI" id="CHEBI:15377"/>
        <dbReference type="ChEBI" id="CHEBI:15378"/>
        <dbReference type="ChEBI" id="CHEBI:59871"/>
        <dbReference type="ChEBI" id="CHEBI:78442"/>
        <dbReference type="ChEBI" id="CHEBI:79333"/>
        <dbReference type="EC" id="3.1.1.96"/>
    </reaction>
</comment>
<keyword evidence="2" id="KW-0820">tRNA-binding</keyword>
<comment type="catalytic activity">
    <reaction evidence="2">
        <text>glycyl-tRNA(Ala) + H2O = tRNA(Ala) + glycine + H(+)</text>
        <dbReference type="Rhea" id="RHEA:53744"/>
        <dbReference type="Rhea" id="RHEA-COMP:9657"/>
        <dbReference type="Rhea" id="RHEA-COMP:13640"/>
        <dbReference type="ChEBI" id="CHEBI:15377"/>
        <dbReference type="ChEBI" id="CHEBI:15378"/>
        <dbReference type="ChEBI" id="CHEBI:57305"/>
        <dbReference type="ChEBI" id="CHEBI:78442"/>
        <dbReference type="ChEBI" id="CHEBI:78522"/>
    </reaction>
</comment>
<keyword evidence="2" id="KW-0694">RNA-binding</keyword>
<dbReference type="HAMAP" id="MF_00518">
    <property type="entry name" value="Deacylase_Dtd"/>
    <property type="match status" value="1"/>
</dbReference>
<dbReference type="Gene3D" id="3.50.80.10">
    <property type="entry name" value="D-tyrosyl-tRNA(Tyr) deacylase"/>
    <property type="match status" value="1"/>
</dbReference>
<keyword evidence="2" id="KW-0378">Hydrolase</keyword>
<evidence type="ECO:0000256" key="1">
    <source>
        <dbReference type="ARBA" id="ARBA00009673"/>
    </source>
</evidence>
<accession>F8F3E1</accession>
<dbReference type="GO" id="GO:0005737">
    <property type="term" value="C:cytoplasm"/>
    <property type="evidence" value="ECO:0007669"/>
    <property type="project" value="UniProtKB-SubCell"/>
</dbReference>
<dbReference type="Proteomes" id="UP000000503">
    <property type="component" value="Chromosome"/>
</dbReference>
<keyword evidence="2" id="KW-0963">Cytoplasm</keyword>
<dbReference type="GO" id="GO:0106026">
    <property type="term" value="F:Gly-tRNA(Ala) deacylase activity"/>
    <property type="evidence" value="ECO:0007669"/>
    <property type="project" value="UniProtKB-UniRule"/>
</dbReference>
<comment type="similarity">
    <text evidence="1 2">Belongs to the DTD family.</text>
</comment>
<comment type="subcellular location">
    <subcellularLocation>
        <location evidence="2">Cytoplasm</location>
    </subcellularLocation>
</comment>
<feature type="short sequence motif" description="Gly-cisPro motif, important for rejection of L-amino acids" evidence="2">
    <location>
        <begin position="137"/>
        <end position="138"/>
    </location>
</feature>
<dbReference type="KEGG" id="scd:Spica_1371"/>
<evidence type="ECO:0000313" key="4">
    <source>
        <dbReference type="Proteomes" id="UP000000503"/>
    </source>
</evidence>
<keyword evidence="4" id="KW-1185">Reference proteome</keyword>